<feature type="chain" id="PRO_5047024609" description="DUF5666 domain-containing protein" evidence="1">
    <location>
        <begin position="23"/>
        <end position="209"/>
    </location>
</feature>
<comment type="caution">
    <text evidence="2">The sequence shown here is derived from an EMBL/GenBank/DDBJ whole genome shotgun (WGS) entry which is preliminary data.</text>
</comment>
<evidence type="ECO:0000313" key="2">
    <source>
        <dbReference type="EMBL" id="MEJ8813954.1"/>
    </source>
</evidence>
<name>A0ABU8VJW1_9BURK</name>
<accession>A0ABU8VJW1</accession>
<reference evidence="2 3" key="1">
    <citation type="submission" date="2024-03" db="EMBL/GenBank/DDBJ databases">
        <title>Novel species of the genus Variovorax.</title>
        <authorList>
            <person name="Liu Q."/>
            <person name="Xin Y.-H."/>
        </authorList>
    </citation>
    <scope>NUCLEOTIDE SEQUENCE [LARGE SCALE GENOMIC DNA]</scope>
    <source>
        <strain evidence="2 3">KACC 18899</strain>
    </source>
</reference>
<keyword evidence="3" id="KW-1185">Reference proteome</keyword>
<gene>
    <name evidence="2" type="ORF">WKW77_22900</name>
</gene>
<feature type="signal peptide" evidence="1">
    <location>
        <begin position="1"/>
        <end position="22"/>
    </location>
</feature>
<protein>
    <recommendedName>
        <fullName evidence="4">DUF5666 domain-containing protein</fullName>
    </recommendedName>
</protein>
<keyword evidence="1" id="KW-0732">Signal</keyword>
<organism evidence="2 3">
    <name type="scientific">Variovorax ureilyticus</name>
    <dbReference type="NCBI Taxonomy" id="1836198"/>
    <lineage>
        <taxon>Bacteria</taxon>
        <taxon>Pseudomonadati</taxon>
        <taxon>Pseudomonadota</taxon>
        <taxon>Betaproteobacteria</taxon>
        <taxon>Burkholderiales</taxon>
        <taxon>Comamonadaceae</taxon>
        <taxon>Variovorax</taxon>
    </lineage>
</organism>
<dbReference type="EMBL" id="JBBKZU010000010">
    <property type="protein sequence ID" value="MEJ8813954.1"/>
    <property type="molecule type" value="Genomic_DNA"/>
</dbReference>
<dbReference type="Proteomes" id="UP001365846">
    <property type="component" value="Unassembled WGS sequence"/>
</dbReference>
<sequence length="209" mass="22355">MNKRIVGLMLAVSATVAVPVWSQDKPQAAPPDAAAVVIGREPGEAVAGGVVTRSATITKIDSATRDITLKRPNGTEVTIRAGDEVKNFAQLKVGDVVTLKQGAALLMELRKAEGSGIRQRTDWVEVFLSQPGQSPGVAVKHTVRAVVNVFAIDRKKKTVTLRGVRETRKFEVDDPKLLDSLKVGDQVEATLIQGEALFVEPGGKAARKK</sequence>
<dbReference type="RefSeq" id="WP_340359173.1">
    <property type="nucleotide sequence ID" value="NZ_JBBKZU010000010.1"/>
</dbReference>
<proteinExistence type="predicted"/>
<evidence type="ECO:0008006" key="4">
    <source>
        <dbReference type="Google" id="ProtNLM"/>
    </source>
</evidence>
<evidence type="ECO:0000313" key="3">
    <source>
        <dbReference type="Proteomes" id="UP001365846"/>
    </source>
</evidence>
<evidence type="ECO:0000256" key="1">
    <source>
        <dbReference type="SAM" id="SignalP"/>
    </source>
</evidence>